<sequence length="105" mass="11603">MSCLLHHAALAFLPNFWMVKLMASMKSIKQHEKILLSGTGDCAVLYCPDCNVPELIIGGLTLKISTESLRTLSAVLNHAKVRLDQVQNISPDKGNVRPVNLKRVH</sequence>
<evidence type="ECO:0000313" key="2">
    <source>
        <dbReference type="Proteomes" id="UP000017842"/>
    </source>
</evidence>
<name>V5BU97_9GAMM</name>
<keyword evidence="2" id="KW-1185">Reference proteome</keyword>
<comment type="caution">
    <text evidence="1">The sequence shown here is derived from an EMBL/GenBank/DDBJ whole genome shotgun (WGS) entry which is preliminary data.</text>
</comment>
<organism evidence="1 2">
    <name type="scientific">Methyloglobulus morosus KoM1</name>
    <dbReference type="NCBI Taxonomy" id="1116472"/>
    <lineage>
        <taxon>Bacteria</taxon>
        <taxon>Pseudomonadati</taxon>
        <taxon>Pseudomonadota</taxon>
        <taxon>Gammaproteobacteria</taxon>
        <taxon>Methylococcales</taxon>
        <taxon>Methylococcaceae</taxon>
        <taxon>Methyloglobulus</taxon>
    </lineage>
</organism>
<dbReference type="EMBL" id="AYLO01000098">
    <property type="protein sequence ID" value="ESS71454.1"/>
    <property type="molecule type" value="Genomic_DNA"/>
</dbReference>
<dbReference type="STRING" id="1116472.MGMO_103c00210"/>
<evidence type="ECO:0000313" key="1">
    <source>
        <dbReference type="EMBL" id="ESS71454.1"/>
    </source>
</evidence>
<dbReference type="Proteomes" id="UP000017842">
    <property type="component" value="Unassembled WGS sequence"/>
</dbReference>
<gene>
    <name evidence="1" type="ORF">MGMO_103c00210</name>
</gene>
<protein>
    <submittedName>
        <fullName evidence="1">Uncharacterized protein</fullName>
    </submittedName>
</protein>
<reference evidence="1 2" key="1">
    <citation type="journal article" date="2013" name="Genome Announc.">
        <title>Draft Genome Sequence of the Methanotrophic Gammaproteobacterium Methyloglobulus morosus DSM 22980 Strain KoM1.</title>
        <authorList>
            <person name="Poehlein A."/>
            <person name="Deutzmann J.S."/>
            <person name="Daniel R."/>
            <person name="Simeonova D.D."/>
        </authorList>
    </citation>
    <scope>NUCLEOTIDE SEQUENCE [LARGE SCALE GENOMIC DNA]</scope>
    <source>
        <strain evidence="1 2">KoM1</strain>
    </source>
</reference>
<dbReference type="AlphaFoldDB" id="V5BU97"/>
<accession>V5BU97</accession>
<proteinExistence type="predicted"/>